<gene>
    <name evidence="4" type="ORF">AGERDE_LOCUS11919</name>
</gene>
<evidence type="ECO:0000313" key="5">
    <source>
        <dbReference type="Proteomes" id="UP000789831"/>
    </source>
</evidence>
<dbReference type="AlphaFoldDB" id="A0A9N9E3E2"/>
<reference evidence="4" key="1">
    <citation type="submission" date="2021-06" db="EMBL/GenBank/DDBJ databases">
        <authorList>
            <person name="Kallberg Y."/>
            <person name="Tangrot J."/>
            <person name="Rosling A."/>
        </authorList>
    </citation>
    <scope>NUCLEOTIDE SEQUENCE</scope>
    <source>
        <strain evidence="4">MT106</strain>
    </source>
</reference>
<keyword evidence="2" id="KW-0812">Transmembrane</keyword>
<dbReference type="InterPro" id="IPR051589">
    <property type="entry name" value="Sialate-O-sulfotransferase"/>
</dbReference>
<dbReference type="Pfam" id="PF01822">
    <property type="entry name" value="WSC"/>
    <property type="match status" value="1"/>
</dbReference>
<dbReference type="SMART" id="SM00321">
    <property type="entry name" value="WSC"/>
    <property type="match status" value="1"/>
</dbReference>
<evidence type="ECO:0000259" key="3">
    <source>
        <dbReference type="PROSITE" id="PS51212"/>
    </source>
</evidence>
<keyword evidence="1" id="KW-0677">Repeat</keyword>
<evidence type="ECO:0000313" key="4">
    <source>
        <dbReference type="EMBL" id="CAG8663232.1"/>
    </source>
</evidence>
<dbReference type="InterPro" id="IPR002889">
    <property type="entry name" value="WSC_carb-bd"/>
</dbReference>
<organism evidence="4 5">
    <name type="scientific">Ambispora gerdemannii</name>
    <dbReference type="NCBI Taxonomy" id="144530"/>
    <lineage>
        <taxon>Eukaryota</taxon>
        <taxon>Fungi</taxon>
        <taxon>Fungi incertae sedis</taxon>
        <taxon>Mucoromycota</taxon>
        <taxon>Glomeromycotina</taxon>
        <taxon>Glomeromycetes</taxon>
        <taxon>Archaeosporales</taxon>
        <taxon>Ambisporaceae</taxon>
        <taxon>Ambispora</taxon>
    </lineage>
</organism>
<proteinExistence type="predicted"/>
<sequence>NAFKVYSTTTSTHYSYGQNISIAKKLVLISENSDLRYQGCFQDGPSCRTLNGIPPQVRNSMKIDDCINFCNQNNFKYAGLEDGYQCFCGNDYTVNGQASGAPDEQCSTSCVGNSSQICGGPFALSIYKVPNKVQNSASKIVGGVVGGVLGGVVALVLFACGTSVSA</sequence>
<evidence type="ECO:0000256" key="1">
    <source>
        <dbReference type="ARBA" id="ARBA00022737"/>
    </source>
</evidence>
<keyword evidence="2" id="KW-0472">Membrane</keyword>
<dbReference type="Proteomes" id="UP000789831">
    <property type="component" value="Unassembled WGS sequence"/>
</dbReference>
<evidence type="ECO:0000256" key="2">
    <source>
        <dbReference type="SAM" id="Phobius"/>
    </source>
</evidence>
<feature type="non-terminal residue" evidence="4">
    <location>
        <position position="166"/>
    </location>
</feature>
<name>A0A9N9E3E2_9GLOM</name>
<dbReference type="PROSITE" id="PS51212">
    <property type="entry name" value="WSC"/>
    <property type="match status" value="1"/>
</dbReference>
<feature type="domain" description="WSC" evidence="3">
    <location>
        <begin position="34"/>
        <end position="130"/>
    </location>
</feature>
<protein>
    <submittedName>
        <fullName evidence="4">13255_t:CDS:1</fullName>
    </submittedName>
</protein>
<comment type="caution">
    <text evidence="4">The sequence shown here is derived from an EMBL/GenBank/DDBJ whole genome shotgun (WGS) entry which is preliminary data.</text>
</comment>
<feature type="non-terminal residue" evidence="4">
    <location>
        <position position="1"/>
    </location>
</feature>
<feature type="transmembrane region" description="Helical" evidence="2">
    <location>
        <begin position="140"/>
        <end position="164"/>
    </location>
</feature>
<accession>A0A9N9E3E2</accession>
<dbReference type="PANTHER" id="PTHR45964">
    <property type="entry name" value="WSCD FAMILY MEMBER CG9164"/>
    <property type="match status" value="1"/>
</dbReference>
<dbReference type="EMBL" id="CAJVPL010006242">
    <property type="protein sequence ID" value="CAG8663232.1"/>
    <property type="molecule type" value="Genomic_DNA"/>
</dbReference>
<keyword evidence="5" id="KW-1185">Reference proteome</keyword>
<dbReference type="OrthoDB" id="5985073at2759"/>
<dbReference type="PANTHER" id="PTHR45964:SF9">
    <property type="entry name" value="SULFOTRANSFERASE"/>
    <property type="match status" value="1"/>
</dbReference>
<keyword evidence="2" id="KW-1133">Transmembrane helix</keyword>